<reference evidence="2" key="1">
    <citation type="journal article" date="2011" name="Plant Physiol.">
        <title>Comprehensive sequence analysis of 24,783 barley full-length cDNAs derived from 12 clone libraries.</title>
        <authorList>
            <person name="Matsumoto T."/>
            <person name="Tanaka T."/>
            <person name="Sakai H."/>
            <person name="Amano N."/>
            <person name="Kanamori H."/>
            <person name="Kurita K."/>
            <person name="Kikuta A."/>
            <person name="Kamiya K."/>
            <person name="Yamamoto M."/>
            <person name="Ikawa H."/>
            <person name="Fujii N."/>
            <person name="Hori K."/>
            <person name="Itoh T."/>
            <person name="Sato K."/>
        </authorList>
    </citation>
    <scope>NUCLEOTIDE SEQUENCE</scope>
    <source>
        <tissue evidence="2">Shoot</tissue>
    </source>
</reference>
<name>F2CZS7_HORVV</name>
<evidence type="ECO:0000256" key="1">
    <source>
        <dbReference type="SAM" id="MobiDB-lite"/>
    </source>
</evidence>
<proteinExistence type="evidence at transcript level"/>
<accession>F2CZS7</accession>
<sequence>MSPRLRPQPCRRSRLAPVRSCQGTSQSGIFPEIGIWT</sequence>
<dbReference type="AlphaFoldDB" id="F2CZS7"/>
<dbReference type="EMBL" id="AK357133">
    <property type="protein sequence ID" value="BAJ88348.1"/>
    <property type="molecule type" value="mRNA"/>
</dbReference>
<protein>
    <submittedName>
        <fullName evidence="2">Predicted protein</fullName>
    </submittedName>
</protein>
<evidence type="ECO:0000313" key="2">
    <source>
        <dbReference type="EMBL" id="BAJ88348.1"/>
    </source>
</evidence>
<feature type="region of interest" description="Disordered" evidence="1">
    <location>
        <begin position="1"/>
        <end position="24"/>
    </location>
</feature>
<organism evidence="2">
    <name type="scientific">Hordeum vulgare subsp. vulgare</name>
    <name type="common">Domesticated barley</name>
    <dbReference type="NCBI Taxonomy" id="112509"/>
    <lineage>
        <taxon>Eukaryota</taxon>
        <taxon>Viridiplantae</taxon>
        <taxon>Streptophyta</taxon>
        <taxon>Embryophyta</taxon>
        <taxon>Tracheophyta</taxon>
        <taxon>Spermatophyta</taxon>
        <taxon>Magnoliopsida</taxon>
        <taxon>Liliopsida</taxon>
        <taxon>Poales</taxon>
        <taxon>Poaceae</taxon>
        <taxon>BOP clade</taxon>
        <taxon>Pooideae</taxon>
        <taxon>Triticodae</taxon>
        <taxon>Triticeae</taxon>
        <taxon>Hordeinae</taxon>
        <taxon>Hordeum</taxon>
    </lineage>
</organism>